<feature type="region of interest" description="Disordered" evidence="4">
    <location>
        <begin position="135"/>
        <end position="156"/>
    </location>
</feature>
<reference evidence="6 7" key="1">
    <citation type="submission" date="2015-04" db="EMBL/GenBank/DDBJ databases">
        <authorList>
            <person name="Heijne W.H."/>
            <person name="Fedorova N.D."/>
            <person name="Nierman W.C."/>
            <person name="Vollebregt A.W."/>
            <person name="Zhao Z."/>
            <person name="Wu L."/>
            <person name="Kumar M."/>
            <person name="Stam H."/>
            <person name="van den Berg M.A."/>
            <person name="Pel H.J."/>
        </authorList>
    </citation>
    <scope>NUCLEOTIDE SEQUENCE [LARGE SCALE GENOMIC DNA]</scope>
    <source>
        <strain evidence="6 7">CBS 393.64</strain>
    </source>
</reference>
<keyword evidence="1 6" id="KW-0346">Stress response</keyword>
<evidence type="ECO:0000256" key="3">
    <source>
        <dbReference type="RuleBase" id="RU003616"/>
    </source>
</evidence>
<dbReference type="PROSITE" id="PS01031">
    <property type="entry name" value="SHSP"/>
    <property type="match status" value="1"/>
</dbReference>
<organism evidence="6 7">
    <name type="scientific">Rasamsonia emersonii (strain ATCC 16479 / CBS 393.64 / IMI 116815)</name>
    <dbReference type="NCBI Taxonomy" id="1408163"/>
    <lineage>
        <taxon>Eukaryota</taxon>
        <taxon>Fungi</taxon>
        <taxon>Dikarya</taxon>
        <taxon>Ascomycota</taxon>
        <taxon>Pezizomycotina</taxon>
        <taxon>Eurotiomycetes</taxon>
        <taxon>Eurotiomycetidae</taxon>
        <taxon>Eurotiales</taxon>
        <taxon>Trichocomaceae</taxon>
        <taxon>Rasamsonia</taxon>
    </lineage>
</organism>
<dbReference type="InterPro" id="IPR002068">
    <property type="entry name" value="A-crystallin/Hsp20_dom"/>
</dbReference>
<dbReference type="Proteomes" id="UP000053958">
    <property type="component" value="Unassembled WGS sequence"/>
</dbReference>
<evidence type="ECO:0000313" key="7">
    <source>
        <dbReference type="Proteomes" id="UP000053958"/>
    </source>
</evidence>
<dbReference type="OrthoDB" id="1431247at2759"/>
<comment type="similarity">
    <text evidence="2 3">Belongs to the small heat shock protein (HSP20) family.</text>
</comment>
<evidence type="ECO:0000256" key="1">
    <source>
        <dbReference type="ARBA" id="ARBA00023016"/>
    </source>
</evidence>
<sequence length="222" mass="24694">MLSRSASRTLPRSRQRLSNAGVTKPAATRTPSSLHVATTSPVRAFSLLPRWPPAGEFSSLFRLLDEYTDHISRRLGPDFYSGGGLRTIAPRFDMRESNDAYYLDGELPGIDQKDITIEFTDPKTLVVRGRTERNYETGEAGAGAGGEQQQQQQTKAVEKTAEEQQQDHRYWVSERSIGEFSRTFTFPAAVDQDNVKASLKNGILSITVPKTATAQTKRITIE</sequence>
<comment type="caution">
    <text evidence="6">The sequence shown here is derived from an EMBL/GenBank/DDBJ whole genome shotgun (WGS) entry which is preliminary data.</text>
</comment>
<dbReference type="Pfam" id="PF00011">
    <property type="entry name" value="HSP20"/>
    <property type="match status" value="1"/>
</dbReference>
<proteinExistence type="inferred from homology"/>
<dbReference type="CDD" id="cd06464">
    <property type="entry name" value="ACD_sHsps-like"/>
    <property type="match status" value="1"/>
</dbReference>
<protein>
    <submittedName>
        <fullName evidence="6">Heat shock protein Hsp30/Hsp42</fullName>
    </submittedName>
</protein>
<keyword evidence="7" id="KW-1185">Reference proteome</keyword>
<dbReference type="Gene3D" id="2.60.40.790">
    <property type="match status" value="1"/>
</dbReference>
<dbReference type="EMBL" id="LASV01000100">
    <property type="protein sequence ID" value="KKA23511.1"/>
    <property type="molecule type" value="Genomic_DNA"/>
</dbReference>
<evidence type="ECO:0000256" key="2">
    <source>
        <dbReference type="PROSITE-ProRule" id="PRU00285"/>
    </source>
</evidence>
<dbReference type="SUPFAM" id="SSF49764">
    <property type="entry name" value="HSP20-like chaperones"/>
    <property type="match status" value="1"/>
</dbReference>
<evidence type="ECO:0000259" key="5">
    <source>
        <dbReference type="PROSITE" id="PS01031"/>
    </source>
</evidence>
<dbReference type="RefSeq" id="XP_013330123.1">
    <property type="nucleotide sequence ID" value="XM_013474669.1"/>
</dbReference>
<evidence type="ECO:0000313" key="6">
    <source>
        <dbReference type="EMBL" id="KKA23511.1"/>
    </source>
</evidence>
<feature type="compositionally biased region" description="Polar residues" evidence="4">
    <location>
        <begin position="1"/>
        <end position="21"/>
    </location>
</feature>
<dbReference type="STRING" id="1408163.A0A0F4Z090"/>
<gene>
    <name evidence="6" type="ORF">T310_2480</name>
</gene>
<dbReference type="PANTHER" id="PTHR11527">
    <property type="entry name" value="HEAT-SHOCK PROTEIN 20 FAMILY MEMBER"/>
    <property type="match status" value="1"/>
</dbReference>
<dbReference type="GeneID" id="25314831"/>
<feature type="domain" description="SHSP" evidence="5">
    <location>
        <begin position="83"/>
        <end position="222"/>
    </location>
</feature>
<evidence type="ECO:0000256" key="4">
    <source>
        <dbReference type="SAM" id="MobiDB-lite"/>
    </source>
</evidence>
<feature type="region of interest" description="Disordered" evidence="4">
    <location>
        <begin position="1"/>
        <end position="35"/>
    </location>
</feature>
<accession>A0A0F4Z090</accession>
<dbReference type="AlphaFoldDB" id="A0A0F4Z090"/>
<dbReference type="InterPro" id="IPR008978">
    <property type="entry name" value="HSP20-like_chaperone"/>
</dbReference>
<dbReference type="InterPro" id="IPR031107">
    <property type="entry name" value="Small_HSP"/>
</dbReference>
<name>A0A0F4Z090_RASE3</name>